<evidence type="ECO:0000313" key="2">
    <source>
        <dbReference type="Proteomes" id="UP001521184"/>
    </source>
</evidence>
<sequence>MAANVDSVKHGPVTETPEWYMVHIEVVGYTFLDQYGHPICRVDWIAWHEDVEAVGKSTGWWNLPSLSRNSLIRGTALSRHNPVQSPAVRGTAPRCPRCEGDQKCRRRGYLSSLMAQATTLDAKNGSDIDAGIGKAKRNGLDP</sequence>
<dbReference type="EMBL" id="JAKEKT020000147">
    <property type="protein sequence ID" value="KAL1633706.1"/>
    <property type="molecule type" value="Genomic_DNA"/>
</dbReference>
<evidence type="ECO:0000313" key="1">
    <source>
        <dbReference type="EMBL" id="KAL1633706.1"/>
    </source>
</evidence>
<keyword evidence="2" id="KW-1185">Reference proteome</keyword>
<name>A0ABR3T3K4_9PEZI</name>
<protein>
    <submittedName>
        <fullName evidence="1">Uncharacterized protein</fullName>
    </submittedName>
</protein>
<accession>A0ABR3T3K4</accession>
<dbReference type="Proteomes" id="UP001521184">
    <property type="component" value="Unassembled WGS sequence"/>
</dbReference>
<organism evidence="1 2">
    <name type="scientific">Diplodia intermedia</name>
    <dbReference type="NCBI Taxonomy" id="856260"/>
    <lineage>
        <taxon>Eukaryota</taxon>
        <taxon>Fungi</taxon>
        <taxon>Dikarya</taxon>
        <taxon>Ascomycota</taxon>
        <taxon>Pezizomycotina</taxon>
        <taxon>Dothideomycetes</taxon>
        <taxon>Dothideomycetes incertae sedis</taxon>
        <taxon>Botryosphaeriales</taxon>
        <taxon>Botryosphaeriaceae</taxon>
        <taxon>Diplodia</taxon>
    </lineage>
</organism>
<comment type="caution">
    <text evidence="1">The sequence shown here is derived from an EMBL/GenBank/DDBJ whole genome shotgun (WGS) entry which is preliminary data.</text>
</comment>
<gene>
    <name evidence="1" type="ORF">SLS58_010970</name>
</gene>
<reference evidence="1 2" key="1">
    <citation type="journal article" date="2023" name="Plant Dis.">
        <title>First Report of Diplodia intermedia Causing Canker and Dieback Diseases on Apple Trees in Canada.</title>
        <authorList>
            <person name="Ellouze W."/>
            <person name="Ilyukhin E."/>
            <person name="Sulman M."/>
            <person name="Ali S."/>
        </authorList>
    </citation>
    <scope>NUCLEOTIDE SEQUENCE [LARGE SCALE GENOMIC DNA]</scope>
    <source>
        <strain evidence="1 2">M45-28</strain>
    </source>
</reference>
<proteinExistence type="predicted"/>